<organism evidence="2 3">
    <name type="scientific">Marinobacter maroccanus</name>
    <dbReference type="NCBI Taxonomy" id="2055143"/>
    <lineage>
        <taxon>Bacteria</taxon>
        <taxon>Pseudomonadati</taxon>
        <taxon>Pseudomonadota</taxon>
        <taxon>Gammaproteobacteria</taxon>
        <taxon>Pseudomonadales</taxon>
        <taxon>Marinobacteraceae</taxon>
        <taxon>Marinobacter</taxon>
    </lineage>
</organism>
<gene>
    <name evidence="2" type="ORF">KEHDKFFH_01490</name>
</gene>
<dbReference type="AlphaFoldDB" id="A0A2S5ZFQ8"/>
<name>A0A2S5ZFQ8_9GAMM</name>
<keyword evidence="1" id="KW-1133">Transmembrane helix</keyword>
<accession>A0A2S5ZFQ8</accession>
<evidence type="ECO:0000313" key="3">
    <source>
        <dbReference type="Proteomes" id="UP000239917"/>
    </source>
</evidence>
<keyword evidence="1" id="KW-0812">Transmembrane</keyword>
<dbReference type="EMBL" id="PSSX01000001">
    <property type="protein sequence ID" value="PPI86022.1"/>
    <property type="molecule type" value="Genomic_DNA"/>
</dbReference>
<dbReference type="Proteomes" id="UP000239917">
    <property type="component" value="Unassembled WGS sequence"/>
</dbReference>
<feature type="transmembrane region" description="Helical" evidence="1">
    <location>
        <begin position="67"/>
        <end position="87"/>
    </location>
</feature>
<sequence>MAKRVAVVGTYMWTRRLSALLEKHAGVVCSPVSEVRLRDVVGLVGMFRVNTAIRVGFRPGQLRPRALILDLVCLLYVLLGKNLVFYWTGSDVPRTAGLLSATGWFSRLWSVPITRLLLRKSHHCAAAPWLVNELETLACSAESFPFPTPTERFERKSNDGHGSWPHDFTVLSYVPDHNYQNYCGDEILALAKRMPHLQFRIMGGEGKWCLNPPDNLLFLGWTDAFAEYQRCVVLLRAVRHDALGGTVREALLCERYVLYTYPHEFVELLPSPDESIDFVGAMENKLNGLFGQFRDGQLSANQEGSEWVKRNLSEQVLARRLASRWIE</sequence>
<comment type="caution">
    <text evidence="2">The sequence shown here is derived from an EMBL/GenBank/DDBJ whole genome shotgun (WGS) entry which is preliminary data.</text>
</comment>
<evidence type="ECO:0000256" key="1">
    <source>
        <dbReference type="SAM" id="Phobius"/>
    </source>
</evidence>
<proteinExistence type="predicted"/>
<dbReference type="SUPFAM" id="SSF53756">
    <property type="entry name" value="UDP-Glycosyltransferase/glycogen phosphorylase"/>
    <property type="match status" value="1"/>
</dbReference>
<evidence type="ECO:0000313" key="2">
    <source>
        <dbReference type="EMBL" id="PPI86022.1"/>
    </source>
</evidence>
<keyword evidence="3" id="KW-1185">Reference proteome</keyword>
<protein>
    <recommendedName>
        <fullName evidence="4">Glycosyltransferase family 1 protein</fullName>
    </recommendedName>
</protein>
<evidence type="ECO:0008006" key="4">
    <source>
        <dbReference type="Google" id="ProtNLM"/>
    </source>
</evidence>
<reference evidence="2 3" key="1">
    <citation type="submission" date="2018-01" db="EMBL/GenBank/DDBJ databases">
        <title>Complete genome sequences of the type strains of Marinobacter flavimaris and Marinobacter maroccanus.</title>
        <authorList>
            <person name="Palau M."/>
            <person name="Boujida N."/>
            <person name="Manresa A."/>
            <person name="Minana-Galbis D."/>
        </authorList>
    </citation>
    <scope>NUCLEOTIDE SEQUENCE [LARGE SCALE GENOMIC DNA]</scope>
    <source>
        <strain evidence="2 3">N4</strain>
    </source>
</reference>
<keyword evidence="1" id="KW-0472">Membrane</keyword>